<proteinExistence type="predicted"/>
<feature type="domain" description="Alginate lyase" evidence="5">
    <location>
        <begin position="231"/>
        <end position="314"/>
    </location>
</feature>
<dbReference type="Pfam" id="PF05426">
    <property type="entry name" value="Alginate_lyase"/>
    <property type="match status" value="1"/>
</dbReference>
<dbReference type="EMBL" id="DNWC01000056">
    <property type="protein sequence ID" value="HBJ08215.1"/>
    <property type="molecule type" value="Genomic_DNA"/>
</dbReference>
<evidence type="ECO:0000256" key="2">
    <source>
        <dbReference type="ARBA" id="ARBA00022729"/>
    </source>
</evidence>
<dbReference type="Proteomes" id="UP000262954">
    <property type="component" value="Unassembled WGS sequence"/>
</dbReference>
<comment type="caution">
    <text evidence="7">The sequence shown here is derived from an EMBL/GenBank/DDBJ whole genome shotgun (WGS) entry which is preliminary data.</text>
</comment>
<gene>
    <name evidence="7" type="ORF">DDY73_04360</name>
</gene>
<comment type="subcellular location">
    <subcellularLocation>
        <location evidence="1">Periplasm</location>
    </subcellularLocation>
</comment>
<accession>A0A354M126</accession>
<evidence type="ECO:0000256" key="4">
    <source>
        <dbReference type="ARBA" id="ARBA00023239"/>
    </source>
</evidence>
<evidence type="ECO:0000313" key="7">
    <source>
        <dbReference type="EMBL" id="HBJ08215.1"/>
    </source>
</evidence>
<keyword evidence="3" id="KW-0574">Periplasm</keyword>
<dbReference type="GO" id="GO:0016829">
    <property type="term" value="F:lyase activity"/>
    <property type="evidence" value="ECO:0007669"/>
    <property type="project" value="UniProtKB-KW"/>
</dbReference>
<organism evidence="7 8">
    <name type="scientific">Coprobacter fastidiosus</name>
    <dbReference type="NCBI Taxonomy" id="1099853"/>
    <lineage>
        <taxon>Bacteria</taxon>
        <taxon>Pseudomonadati</taxon>
        <taxon>Bacteroidota</taxon>
        <taxon>Bacteroidia</taxon>
        <taxon>Bacteroidales</taxon>
        <taxon>Barnesiellaceae</taxon>
        <taxon>Coprobacter</taxon>
    </lineage>
</organism>
<dbReference type="PANTHER" id="PTHR39210:SF1">
    <property type="entry name" value="HEPARIN-SULFATE LYASE"/>
    <property type="match status" value="1"/>
</dbReference>
<evidence type="ECO:0000256" key="3">
    <source>
        <dbReference type="ARBA" id="ARBA00022764"/>
    </source>
</evidence>
<name>A0A354M126_9BACT</name>
<evidence type="ECO:0000256" key="1">
    <source>
        <dbReference type="ARBA" id="ARBA00004418"/>
    </source>
</evidence>
<dbReference type="RefSeq" id="WP_050807085.1">
    <property type="nucleotide sequence ID" value="NZ_CABKQP010000002.1"/>
</dbReference>
<feature type="domain" description="Heparinase II/III-like C-terminal" evidence="6">
    <location>
        <begin position="402"/>
        <end position="549"/>
    </location>
</feature>
<evidence type="ECO:0000259" key="5">
    <source>
        <dbReference type="Pfam" id="PF05426"/>
    </source>
</evidence>
<dbReference type="InterPro" id="IPR008929">
    <property type="entry name" value="Chondroitin_lyas"/>
</dbReference>
<dbReference type="Pfam" id="PF07940">
    <property type="entry name" value="Hepar_II_III_C"/>
    <property type="match status" value="1"/>
</dbReference>
<keyword evidence="4" id="KW-0456">Lyase</keyword>
<protein>
    <submittedName>
        <fullName evidence="7">Heparinase II/III family protein</fullName>
    </submittedName>
</protein>
<dbReference type="GO" id="GO:0042597">
    <property type="term" value="C:periplasmic space"/>
    <property type="evidence" value="ECO:0007669"/>
    <property type="project" value="UniProtKB-SubCell"/>
</dbReference>
<dbReference type="Gene3D" id="1.50.10.100">
    <property type="entry name" value="Chondroitin AC/alginate lyase"/>
    <property type="match status" value="1"/>
</dbReference>
<dbReference type="PANTHER" id="PTHR39210">
    <property type="entry name" value="HEPARIN-SULFATE LYASE"/>
    <property type="match status" value="1"/>
</dbReference>
<keyword evidence="2" id="KW-0732">Signal</keyword>
<reference evidence="7 8" key="1">
    <citation type="journal article" date="2018" name="Nat. Biotechnol.">
        <title>A standardized bacterial taxonomy based on genome phylogeny substantially revises the tree of life.</title>
        <authorList>
            <person name="Parks D.H."/>
            <person name="Chuvochina M."/>
            <person name="Waite D.W."/>
            <person name="Rinke C."/>
            <person name="Skarshewski A."/>
            <person name="Chaumeil P.A."/>
            <person name="Hugenholtz P."/>
        </authorList>
    </citation>
    <scope>NUCLEOTIDE SEQUENCE [LARGE SCALE GENOMIC DNA]</scope>
    <source>
        <strain evidence="7">UBA11482</strain>
    </source>
</reference>
<dbReference type="InterPro" id="IPR008397">
    <property type="entry name" value="Alginate_lyase_dom"/>
</dbReference>
<dbReference type="SUPFAM" id="SSF48230">
    <property type="entry name" value="Chondroitin AC/alginate lyase"/>
    <property type="match status" value="1"/>
</dbReference>
<evidence type="ECO:0000313" key="8">
    <source>
        <dbReference type="Proteomes" id="UP000262954"/>
    </source>
</evidence>
<dbReference type="AlphaFoldDB" id="A0A354M126"/>
<dbReference type="InterPro" id="IPR012480">
    <property type="entry name" value="Hepar_II_III_C"/>
</dbReference>
<sequence length="652" mass="73618">MKHTSLKSLLFLFVFVLTVLPVFADGQSYYCYSPDDIIQIRKSAQTSWGRKILDRIKTDIAERRSHDLTVPVVEGGHIHHYYCDKDGQRLTFDWDKPHAHYCSACKTTYTHVNRFDWAWIYMVHRKNQEYLQACMYAYMATGDLLYVDYIKDMLLDYASKYAAYKEYNAARVISDKHSGKAFAQSLDEATWATYALPSYTVIKKYLTQEEIGKIESGLLRPCAELLLNRPAGANWQMWHNSGLAVLGVALEDDSIIDVAINDPVRGYYALMKKHLKPDGWIDEGSPNYHYFPLQALIHTADVMRCRGINLYNEDMRKMFVAPIKGTYPDLSYPAHSDGWYGASVLSELPIHELAFARLKDPVIETVLEHAYGMTDRTAYESLLTGQDIKPVKEPMIQPSYCYPQSGFLCLRSGAVSSVLKFGGQGIGHGHPDKLSITIHNGEKELISDFGTCAYGLKLYLDWYRNSLPHNMVTVDYKDQNRKALGKLISYEATPNGGRAEAECTTAYSGVRMLRKMNLEGNILDDTFDCASDSVHVYEYVLLFNEKPVFKAGKGQPVVLDESKVHSQIKNVKKYKVGKKISFKTPSGDLLLKLSEAPVKELLVGEAPGIPALKLAEEGTGAQLCYPVIVRLQGSKNMRISARWTIFNANTNK</sequence>
<dbReference type="Gene3D" id="2.70.98.70">
    <property type="match status" value="1"/>
</dbReference>
<evidence type="ECO:0000259" key="6">
    <source>
        <dbReference type="Pfam" id="PF07940"/>
    </source>
</evidence>